<name>A0A7C8Q5M9_ORBOL</name>
<accession>A0A7C8Q5M9</accession>
<feature type="compositionally biased region" description="Low complexity" evidence="1">
    <location>
        <begin position="1"/>
        <end position="22"/>
    </location>
</feature>
<evidence type="ECO:0000313" key="2">
    <source>
        <dbReference type="EMBL" id="KAF3198348.1"/>
    </source>
</evidence>
<comment type="caution">
    <text evidence="2">The sequence shown here is derived from an EMBL/GenBank/DDBJ whole genome shotgun (WGS) entry which is preliminary data.</text>
</comment>
<organism evidence="2 3">
    <name type="scientific">Orbilia oligospora</name>
    <name type="common">Nematode-trapping fungus</name>
    <name type="synonym">Arthrobotrys oligospora</name>
    <dbReference type="NCBI Taxonomy" id="2813651"/>
    <lineage>
        <taxon>Eukaryota</taxon>
        <taxon>Fungi</taxon>
        <taxon>Dikarya</taxon>
        <taxon>Ascomycota</taxon>
        <taxon>Pezizomycotina</taxon>
        <taxon>Orbiliomycetes</taxon>
        <taxon>Orbiliales</taxon>
        <taxon>Orbiliaceae</taxon>
        <taxon>Orbilia</taxon>
    </lineage>
</organism>
<dbReference type="Proteomes" id="UP000483672">
    <property type="component" value="Unassembled WGS sequence"/>
</dbReference>
<feature type="compositionally biased region" description="Basic and acidic residues" evidence="1">
    <location>
        <begin position="157"/>
        <end position="172"/>
    </location>
</feature>
<feature type="compositionally biased region" description="Low complexity" evidence="1">
    <location>
        <begin position="31"/>
        <end position="44"/>
    </location>
</feature>
<evidence type="ECO:0000256" key="1">
    <source>
        <dbReference type="SAM" id="MobiDB-lite"/>
    </source>
</evidence>
<protein>
    <submittedName>
        <fullName evidence="2">Uncharacterized protein</fullName>
    </submittedName>
</protein>
<dbReference type="AlphaFoldDB" id="A0A7C8Q5M9"/>
<proteinExistence type="predicted"/>
<feature type="region of interest" description="Disordered" evidence="1">
    <location>
        <begin position="96"/>
        <end position="206"/>
    </location>
</feature>
<gene>
    <name evidence="2" type="ORF">TWF191_004933</name>
</gene>
<dbReference type="EMBL" id="WIPF01000246">
    <property type="protein sequence ID" value="KAF3198348.1"/>
    <property type="molecule type" value="Genomic_DNA"/>
</dbReference>
<feature type="compositionally biased region" description="Gly residues" evidence="1">
    <location>
        <begin position="176"/>
        <end position="187"/>
    </location>
</feature>
<sequence length="206" mass="22104">MSKYQKTNPTRGTKTTTSSTSPKLEHSGPVLSDSLAASSLRSNSGTFSKGNPTGILSAMSTNTTLNRGDDTIGVRRVHESEDGGGHVGVVRVDEEEKYETEGSGKGFVNPHYGQNWDGEDVDWDEVAGRKKKTEKKDEFGEGVNVVDKQPEIGSEEDPGRYAEREFVKRNAREAGVPGGGSGEGRGGNPYEVLKDKSLSIPNDEVG</sequence>
<evidence type="ECO:0000313" key="3">
    <source>
        <dbReference type="Proteomes" id="UP000483672"/>
    </source>
</evidence>
<reference evidence="2 3" key="1">
    <citation type="submission" date="2019-06" db="EMBL/GenBank/DDBJ databases">
        <authorList>
            <person name="Palmer J.M."/>
        </authorList>
    </citation>
    <scope>NUCLEOTIDE SEQUENCE [LARGE SCALE GENOMIC DNA]</scope>
    <source>
        <strain evidence="2 3">TWF191</strain>
    </source>
</reference>
<feature type="region of interest" description="Disordered" evidence="1">
    <location>
        <begin position="1"/>
        <end position="71"/>
    </location>
</feature>